<organism evidence="2 3">
    <name type="scientific">Steccherinum ochraceum</name>
    <dbReference type="NCBI Taxonomy" id="92696"/>
    <lineage>
        <taxon>Eukaryota</taxon>
        <taxon>Fungi</taxon>
        <taxon>Dikarya</taxon>
        <taxon>Basidiomycota</taxon>
        <taxon>Agaricomycotina</taxon>
        <taxon>Agaricomycetes</taxon>
        <taxon>Polyporales</taxon>
        <taxon>Steccherinaceae</taxon>
        <taxon>Steccherinum</taxon>
    </lineage>
</organism>
<dbReference type="EMBL" id="RWJN01000182">
    <property type="protein sequence ID" value="TCD65410.1"/>
    <property type="molecule type" value="Genomic_DNA"/>
</dbReference>
<evidence type="ECO:0000313" key="2">
    <source>
        <dbReference type="EMBL" id="TCD65410.1"/>
    </source>
</evidence>
<keyword evidence="3" id="KW-1185">Reference proteome</keyword>
<feature type="compositionally biased region" description="Basic and acidic residues" evidence="1">
    <location>
        <begin position="237"/>
        <end position="246"/>
    </location>
</feature>
<feature type="compositionally biased region" description="Basic and acidic residues" evidence="1">
    <location>
        <begin position="462"/>
        <end position="483"/>
    </location>
</feature>
<feature type="compositionally biased region" description="Acidic residues" evidence="1">
    <location>
        <begin position="593"/>
        <end position="605"/>
    </location>
</feature>
<accession>A0A4R0RBL3</accession>
<comment type="caution">
    <text evidence="2">The sequence shown here is derived from an EMBL/GenBank/DDBJ whole genome shotgun (WGS) entry which is preliminary data.</text>
</comment>
<feature type="compositionally biased region" description="Basic and acidic residues" evidence="1">
    <location>
        <begin position="708"/>
        <end position="719"/>
    </location>
</feature>
<name>A0A4R0RBL3_9APHY</name>
<feature type="compositionally biased region" description="Polar residues" evidence="1">
    <location>
        <begin position="190"/>
        <end position="207"/>
    </location>
</feature>
<reference evidence="2 3" key="1">
    <citation type="submission" date="2018-11" db="EMBL/GenBank/DDBJ databases">
        <title>Genome assembly of Steccherinum ochraceum LE-BIN_3174, the white-rot fungus of the Steccherinaceae family (The Residual Polyporoid clade, Polyporales, Basidiomycota).</title>
        <authorList>
            <person name="Fedorova T.V."/>
            <person name="Glazunova O.A."/>
            <person name="Landesman E.O."/>
            <person name="Moiseenko K.V."/>
            <person name="Psurtseva N.V."/>
            <person name="Savinova O.S."/>
            <person name="Shakhova N.V."/>
            <person name="Tyazhelova T.V."/>
            <person name="Vasina D.V."/>
        </authorList>
    </citation>
    <scope>NUCLEOTIDE SEQUENCE [LARGE SCALE GENOMIC DNA]</scope>
    <source>
        <strain evidence="2 3">LE-BIN_3174</strain>
    </source>
</reference>
<dbReference type="OrthoDB" id="2507795at2759"/>
<dbReference type="Pfam" id="PF10336">
    <property type="entry name" value="DUF2420"/>
    <property type="match status" value="1"/>
</dbReference>
<dbReference type="STRING" id="92696.A0A4R0RBL3"/>
<feature type="compositionally biased region" description="Basic and acidic residues" evidence="1">
    <location>
        <begin position="526"/>
        <end position="541"/>
    </location>
</feature>
<feature type="compositionally biased region" description="Acidic residues" evidence="1">
    <location>
        <begin position="802"/>
        <end position="812"/>
    </location>
</feature>
<feature type="compositionally biased region" description="Acidic residues" evidence="1">
    <location>
        <begin position="756"/>
        <end position="773"/>
    </location>
</feature>
<feature type="compositionally biased region" description="Basic and acidic residues" evidence="1">
    <location>
        <begin position="609"/>
        <end position="635"/>
    </location>
</feature>
<proteinExistence type="predicted"/>
<feature type="region of interest" description="Disordered" evidence="1">
    <location>
        <begin position="187"/>
        <end position="222"/>
    </location>
</feature>
<feature type="compositionally biased region" description="Polar residues" evidence="1">
    <location>
        <begin position="777"/>
        <end position="796"/>
    </location>
</feature>
<feature type="region of interest" description="Disordered" evidence="1">
    <location>
        <begin position="449"/>
        <end position="483"/>
    </location>
</feature>
<dbReference type="AlphaFoldDB" id="A0A4R0RBL3"/>
<sequence length="824" mass="89691">MEPLDEAMLEYAPDGDIPMYSGNSVSGFWLSHEAAMEDDSNTVTLDSNSNHSETIEVDMEPHDQDEVMTEYEMADGELAYHGEEIADVEVLDSSAFTPAIAVQEVASIAQPLPAVLGAQVELLVEAFPPPAPVEHIPSSFEDVHAPVLTGAQVYETSADVAENQAQSVEASEPVQEASTFVGGEAPALEQSASTATPAGEDSLSSTDVPAADPGTVAEAPVNPPLVTELLEERDDDNAHAAEHGTTEEDAATEEQVAAADVPQHLEGQEQHIGDDHLEDHTEEPAENPLEISDGVYIDPPPAVLLTIVLNNEHTECSLFNQPDSSSYPQGSTDATEQQVALPLLLHANPTLYYEPLSRVFATLREESFVQDTPEFADGELVLEAYELQLAISEDNVHAPEITIHDLNDLHDRAGLQGPLRMKMRTLTPRFISRYYALREQLSRLDVGLEEQPADDSEQQYTEETHDEHQDTTHTEDNAEEWTERVEDHVDELEYGEEHHPDTAAPTESHDVEEAPHALDIPAAETADDRQSLPEESAHELATDDGAALNDESSPTEDPATRVEDATDASAAVESAPETAQAEGEVPFSSGADAEADTESQDDEQQTTEWNEHADNAEDSDPSRDEHVDQHQPELEETHEDEPTSVQDAEPSNDKSHLEAVDDAPSNELWESSEIVDGAADHDADADGEYDDDPAFNVNGDQELINYDEPPHVQSKRDDGLTSYAPPEQVNGAVSAQPLHASTSSSSEQNEFTTTTSEDDLGQQELVEFEDEPEVFQQPLQSQTSRVGAESPSASSKRTYDQFELEDGDEDEVSSASDPKRLRAV</sequence>
<gene>
    <name evidence="2" type="ORF">EIP91_002709</name>
</gene>
<dbReference type="InterPro" id="IPR018822">
    <property type="entry name" value="UPF0646"/>
</dbReference>
<evidence type="ECO:0000256" key="1">
    <source>
        <dbReference type="SAM" id="MobiDB-lite"/>
    </source>
</evidence>
<dbReference type="Proteomes" id="UP000292702">
    <property type="component" value="Unassembled WGS sequence"/>
</dbReference>
<feature type="compositionally biased region" description="Polar residues" evidence="1">
    <location>
        <begin position="739"/>
        <end position="755"/>
    </location>
</feature>
<feature type="region of interest" description="Disordered" evidence="1">
    <location>
        <begin position="524"/>
        <end position="824"/>
    </location>
</feature>
<feature type="region of interest" description="Disordered" evidence="1">
    <location>
        <begin position="237"/>
        <end position="256"/>
    </location>
</feature>
<evidence type="ECO:0000313" key="3">
    <source>
        <dbReference type="Proteomes" id="UP000292702"/>
    </source>
</evidence>
<protein>
    <submittedName>
        <fullName evidence="2">Uncharacterized protein</fullName>
    </submittedName>
</protein>